<comment type="caution">
    <text evidence="2">The sequence shown here is derived from an EMBL/GenBank/DDBJ whole genome shotgun (WGS) entry which is preliminary data.</text>
</comment>
<dbReference type="Proteomes" id="UP000265520">
    <property type="component" value="Unassembled WGS sequence"/>
</dbReference>
<protein>
    <submittedName>
        <fullName evidence="2">Uncharacterized protein</fullName>
    </submittedName>
</protein>
<sequence length="58" mass="6451">MDPSEREARINHEEGQTQEASNQLDLTKTQLNTPTDSISVPAKNRVHIPLIKGTGRAR</sequence>
<reference evidence="2 3" key="1">
    <citation type="journal article" date="2018" name="Front. Plant Sci.">
        <title>Red Clover (Trifolium pratense) and Zigzag Clover (T. medium) - A Picture of Genomic Similarities and Differences.</title>
        <authorList>
            <person name="Dluhosova J."/>
            <person name="Istvanek J."/>
            <person name="Nedelnik J."/>
            <person name="Repkova J."/>
        </authorList>
    </citation>
    <scope>NUCLEOTIDE SEQUENCE [LARGE SCALE GENOMIC DNA]</scope>
    <source>
        <strain evidence="3">cv. 10/8</strain>
        <tissue evidence="2">Leaf</tissue>
    </source>
</reference>
<feature type="non-terminal residue" evidence="2">
    <location>
        <position position="58"/>
    </location>
</feature>
<evidence type="ECO:0000313" key="3">
    <source>
        <dbReference type="Proteomes" id="UP000265520"/>
    </source>
</evidence>
<evidence type="ECO:0000313" key="2">
    <source>
        <dbReference type="EMBL" id="MCI51230.1"/>
    </source>
</evidence>
<accession>A0A392STH9</accession>
<evidence type="ECO:0000256" key="1">
    <source>
        <dbReference type="SAM" id="MobiDB-lite"/>
    </source>
</evidence>
<feature type="region of interest" description="Disordered" evidence="1">
    <location>
        <begin position="1"/>
        <end position="25"/>
    </location>
</feature>
<proteinExistence type="predicted"/>
<organism evidence="2 3">
    <name type="scientific">Trifolium medium</name>
    <dbReference type="NCBI Taxonomy" id="97028"/>
    <lineage>
        <taxon>Eukaryota</taxon>
        <taxon>Viridiplantae</taxon>
        <taxon>Streptophyta</taxon>
        <taxon>Embryophyta</taxon>
        <taxon>Tracheophyta</taxon>
        <taxon>Spermatophyta</taxon>
        <taxon>Magnoliopsida</taxon>
        <taxon>eudicotyledons</taxon>
        <taxon>Gunneridae</taxon>
        <taxon>Pentapetalae</taxon>
        <taxon>rosids</taxon>
        <taxon>fabids</taxon>
        <taxon>Fabales</taxon>
        <taxon>Fabaceae</taxon>
        <taxon>Papilionoideae</taxon>
        <taxon>50 kb inversion clade</taxon>
        <taxon>NPAAA clade</taxon>
        <taxon>Hologalegina</taxon>
        <taxon>IRL clade</taxon>
        <taxon>Trifolieae</taxon>
        <taxon>Trifolium</taxon>
    </lineage>
</organism>
<feature type="compositionally biased region" description="Basic and acidic residues" evidence="1">
    <location>
        <begin position="1"/>
        <end position="15"/>
    </location>
</feature>
<dbReference type="AlphaFoldDB" id="A0A392STH9"/>
<name>A0A392STH9_9FABA</name>
<dbReference type="EMBL" id="LXQA010428783">
    <property type="protein sequence ID" value="MCI51230.1"/>
    <property type="molecule type" value="Genomic_DNA"/>
</dbReference>
<keyword evidence="3" id="KW-1185">Reference proteome</keyword>